<dbReference type="EMBL" id="AMCI01001995">
    <property type="protein sequence ID" value="EJX03885.1"/>
    <property type="molecule type" value="Genomic_DNA"/>
</dbReference>
<proteinExistence type="predicted"/>
<evidence type="ECO:0000313" key="1">
    <source>
        <dbReference type="EMBL" id="EJX03885.1"/>
    </source>
</evidence>
<sequence length="112" mass="13272">MTKHFQTFIRLLLPLIFITYVGGQTWFSHVHRVEQGVIVHAHPYKQKHHTHTPKQFETILFLSHYLLPELTVLEQLLPLPVFHWYVCHYQAMDVAVVKTWLRHLAARAPPCQ</sequence>
<accession>J9GU02</accession>
<gene>
    <name evidence="1" type="ORF">EVA_08009</name>
</gene>
<dbReference type="AlphaFoldDB" id="J9GU02"/>
<organism evidence="1">
    <name type="scientific">gut metagenome</name>
    <dbReference type="NCBI Taxonomy" id="749906"/>
    <lineage>
        <taxon>unclassified sequences</taxon>
        <taxon>metagenomes</taxon>
        <taxon>organismal metagenomes</taxon>
    </lineage>
</organism>
<name>J9GU02_9ZZZZ</name>
<comment type="caution">
    <text evidence="1">The sequence shown here is derived from an EMBL/GenBank/DDBJ whole genome shotgun (WGS) entry which is preliminary data.</text>
</comment>
<reference evidence="1" key="1">
    <citation type="journal article" date="2012" name="PLoS ONE">
        <title>Gene sets for utilization of primary and secondary nutrition supplies in the distal gut of endangered iberian lynx.</title>
        <authorList>
            <person name="Alcaide M."/>
            <person name="Messina E."/>
            <person name="Richter M."/>
            <person name="Bargiela R."/>
            <person name="Peplies J."/>
            <person name="Huws S.A."/>
            <person name="Newbold C.J."/>
            <person name="Golyshin P.N."/>
            <person name="Simon M.A."/>
            <person name="Lopez G."/>
            <person name="Yakimov M.M."/>
            <person name="Ferrer M."/>
        </authorList>
    </citation>
    <scope>NUCLEOTIDE SEQUENCE</scope>
</reference>
<protein>
    <submittedName>
        <fullName evidence="1">Uncharacterized protein</fullName>
    </submittedName>
</protein>